<sequence length="66" mass="7270">MKLTHFSNGSIPDALKVDENCNTSLPDVSCRNFRVVAAGNSSLKNCHLYKHMTTILIANLPLQLVD</sequence>
<gene>
    <name evidence="1" type="ORF">T07_7646</name>
</gene>
<dbReference type="EMBL" id="JYDL01000234">
    <property type="protein sequence ID" value="KRX12986.1"/>
    <property type="molecule type" value="Genomic_DNA"/>
</dbReference>
<dbReference type="AlphaFoldDB" id="A0A0V0RFB7"/>
<keyword evidence="2" id="KW-1185">Reference proteome</keyword>
<proteinExistence type="predicted"/>
<dbReference type="Proteomes" id="UP000054630">
    <property type="component" value="Unassembled WGS sequence"/>
</dbReference>
<evidence type="ECO:0000313" key="2">
    <source>
        <dbReference type="Proteomes" id="UP000054630"/>
    </source>
</evidence>
<dbReference type="OrthoDB" id="10273006at2759"/>
<reference evidence="1 2" key="1">
    <citation type="submission" date="2015-01" db="EMBL/GenBank/DDBJ databases">
        <title>Evolution of Trichinella species and genotypes.</title>
        <authorList>
            <person name="Korhonen P.K."/>
            <person name="Edoardo P."/>
            <person name="Giuseppe L.R."/>
            <person name="Gasser R.B."/>
        </authorList>
    </citation>
    <scope>NUCLEOTIDE SEQUENCE [LARGE SCALE GENOMIC DNA]</scope>
    <source>
        <strain evidence="1">ISS37</strain>
    </source>
</reference>
<name>A0A0V0RFB7_9BILA</name>
<evidence type="ECO:0000313" key="1">
    <source>
        <dbReference type="EMBL" id="KRX12986.1"/>
    </source>
</evidence>
<accession>A0A0V0RFB7</accession>
<comment type="caution">
    <text evidence="1">The sequence shown here is derived from an EMBL/GenBank/DDBJ whole genome shotgun (WGS) entry which is preliminary data.</text>
</comment>
<organism evidence="1 2">
    <name type="scientific">Trichinella nelsoni</name>
    <dbReference type="NCBI Taxonomy" id="6336"/>
    <lineage>
        <taxon>Eukaryota</taxon>
        <taxon>Metazoa</taxon>
        <taxon>Ecdysozoa</taxon>
        <taxon>Nematoda</taxon>
        <taxon>Enoplea</taxon>
        <taxon>Dorylaimia</taxon>
        <taxon>Trichinellida</taxon>
        <taxon>Trichinellidae</taxon>
        <taxon>Trichinella</taxon>
    </lineage>
</organism>
<protein>
    <submittedName>
        <fullName evidence="1">Uncharacterized protein</fullName>
    </submittedName>
</protein>